<feature type="compositionally biased region" description="Basic and acidic residues" evidence="1">
    <location>
        <begin position="27"/>
        <end position="36"/>
    </location>
</feature>
<feature type="non-terminal residue" evidence="2">
    <location>
        <position position="280"/>
    </location>
</feature>
<reference evidence="2 3" key="1">
    <citation type="journal article" date="2010" name="Nat. Biotechnol.">
        <title>Genome sequence of the model mushroom Schizophyllum commune.</title>
        <authorList>
            <person name="Ohm R.A."/>
            <person name="de Jong J.F."/>
            <person name="Lugones L.G."/>
            <person name="Aerts A."/>
            <person name="Kothe E."/>
            <person name="Stajich J.E."/>
            <person name="de Vries R.P."/>
            <person name="Record E."/>
            <person name="Levasseur A."/>
            <person name="Baker S.E."/>
            <person name="Bartholomew K.A."/>
            <person name="Coutinho P.M."/>
            <person name="Erdmann S."/>
            <person name="Fowler T.J."/>
            <person name="Gathman A.C."/>
            <person name="Lombard V."/>
            <person name="Henrissat B."/>
            <person name="Knabe N."/>
            <person name="Kuees U."/>
            <person name="Lilly W.W."/>
            <person name="Lindquist E."/>
            <person name="Lucas S."/>
            <person name="Magnuson J.K."/>
            <person name="Piumi F."/>
            <person name="Raudaskoski M."/>
            <person name="Salamov A."/>
            <person name="Schmutz J."/>
            <person name="Schwarze F.W.M.R."/>
            <person name="vanKuyk P.A."/>
            <person name="Horton J.S."/>
            <person name="Grigoriev I.V."/>
            <person name="Woesten H.A.B."/>
        </authorList>
    </citation>
    <scope>NUCLEOTIDE SEQUENCE [LARGE SCALE GENOMIC DNA]</scope>
    <source>
        <strain evidence="3">H4-8 / FGSC 9210</strain>
    </source>
</reference>
<dbReference type="EMBL" id="GL377308">
    <property type="protein sequence ID" value="EFI95772.1"/>
    <property type="molecule type" value="Genomic_DNA"/>
</dbReference>
<dbReference type="RefSeq" id="XP_003030675.1">
    <property type="nucleotide sequence ID" value="XM_003030629.1"/>
</dbReference>
<dbReference type="VEuPathDB" id="FungiDB:SCHCODRAFT_02630977"/>
<dbReference type="AlphaFoldDB" id="D8QA52"/>
<evidence type="ECO:0000256" key="1">
    <source>
        <dbReference type="SAM" id="MobiDB-lite"/>
    </source>
</evidence>
<dbReference type="Proteomes" id="UP000007431">
    <property type="component" value="Unassembled WGS sequence"/>
</dbReference>
<accession>D8QA52</accession>
<dbReference type="HOGENOM" id="CLU_834598_0_0_1"/>
<evidence type="ECO:0000313" key="3">
    <source>
        <dbReference type="Proteomes" id="UP000007431"/>
    </source>
</evidence>
<protein>
    <submittedName>
        <fullName evidence="2">Uncharacterized protein</fullName>
    </submittedName>
</protein>
<feature type="compositionally biased region" description="Low complexity" evidence="1">
    <location>
        <begin position="39"/>
        <end position="56"/>
    </location>
</feature>
<feature type="compositionally biased region" description="Basic residues" evidence="1">
    <location>
        <begin position="1"/>
        <end position="26"/>
    </location>
</feature>
<organism evidence="3">
    <name type="scientific">Schizophyllum commune (strain H4-8 / FGSC 9210)</name>
    <name type="common">Split gill fungus</name>
    <dbReference type="NCBI Taxonomy" id="578458"/>
    <lineage>
        <taxon>Eukaryota</taxon>
        <taxon>Fungi</taxon>
        <taxon>Dikarya</taxon>
        <taxon>Basidiomycota</taxon>
        <taxon>Agaricomycotina</taxon>
        <taxon>Agaricomycetes</taxon>
        <taxon>Agaricomycetidae</taxon>
        <taxon>Agaricales</taxon>
        <taxon>Schizophyllaceae</taxon>
        <taxon>Schizophyllum</taxon>
    </lineage>
</organism>
<dbReference type="GeneID" id="9592424"/>
<feature type="region of interest" description="Disordered" evidence="1">
    <location>
        <begin position="1"/>
        <end position="56"/>
    </location>
</feature>
<gene>
    <name evidence="2" type="ORF">SCHCODRAFT_110800</name>
</gene>
<sequence>MAGTRRRSPQQHGSSRKQPNRSAKQRAARDQLEQATKESATQASQQSASRRAAARSTDPLIAATERMVATLNGTLAPGEQPAEYAYVYQYLPPYLAIPAGTPMTTALKATVTYSPLSEEVMRLMFIAECGSVEAGMEQARDVYANSDIRGGNPDPEDTTLQLVDIPGQSYHMRFWQGHQDAGRSITFQFCDNKTRQPRRRPRGLRVYFRDTLNVRREIKSEEYIFGAPQLSKVASESFVTYDGYKVELVVNNVAVKMLRMPCRATESQPATPLEELPLED</sequence>
<name>D8QA52_SCHCM</name>
<proteinExistence type="predicted"/>
<keyword evidence="3" id="KW-1185">Reference proteome</keyword>
<dbReference type="InParanoid" id="D8QA52"/>
<dbReference type="KEGG" id="scm:SCHCO_02630977"/>
<dbReference type="OrthoDB" id="10327272at2759"/>
<evidence type="ECO:0000313" key="2">
    <source>
        <dbReference type="EMBL" id="EFI95772.1"/>
    </source>
</evidence>